<dbReference type="EMBL" id="JABCKV010000040">
    <property type="protein sequence ID" value="KAG5645436.1"/>
    <property type="molecule type" value="Genomic_DNA"/>
</dbReference>
<dbReference type="PANTHER" id="PTHR11440">
    <property type="entry name" value="LECITHIN-CHOLESTEROL ACYLTRANSFERASE-RELATED"/>
    <property type="match status" value="1"/>
</dbReference>
<evidence type="ECO:0008006" key="5">
    <source>
        <dbReference type="Google" id="ProtNLM"/>
    </source>
</evidence>
<proteinExistence type="predicted"/>
<dbReference type="OrthoDB" id="190846at2759"/>
<keyword evidence="2" id="KW-0472">Membrane</keyword>
<keyword evidence="2" id="KW-1133">Transmembrane helix</keyword>
<evidence type="ECO:0000256" key="2">
    <source>
        <dbReference type="SAM" id="Phobius"/>
    </source>
</evidence>
<sequence>MVLAKRAKTWANPDTSTASDDLRESDSLHMEALNDEVVKDKGEAIEGLKKSKKNARPFYATGKFLFPLGLLFGIGLGFALIESKDIHDLHAHMSIFMDQYSITIPELPDFDLTRVEAEWSRLRSSIPEIWKFNNDGREFKVGEAIKARGLSAQHPVVLIPGVISTGLESWSTSPDYRAFFREKLWGGFNMISQVTFNKEKWIAAMMLDPVTGLDPPDAKIRAAEGIGAASSFIQGYWIWSKIVENLAVVNYDTNNLYLAPYDWRLSYYNLEERDGYFSRLKTTIEGLKRRQRKKVVIAAHSMGSTAKAMSAFLSGEMKDTVQMNPAGAYGRAALHRVNCSDKAPKVLERFFSRKDRQDLFRSWAGSASMWIKGGDAVWGNATHAPDDEPKAIHTHGELVAFRKSETVSAASGYPDHTANMTSEQAGTWILEQTPSTFQRMLATNYSFGIERDEKALKRNDLDHTKWTNPLEVRLPAAPSMKIYCVYGHGKETERSYWYSYGDYEQNAISKDDLEGVCRDPTSSGCMDYRVTLGLPLLRETWIDAAFTDDSITPKIRNGVKMGEGDGTVSLLSLGAMCAEGWKRPRWNPANIKITTVELPHRPVASIPRGGANTSDHVDILGSTGLNEIILKVATGVGDEIADSYVSNIREYSKRIKWE</sequence>
<dbReference type="InterPro" id="IPR029058">
    <property type="entry name" value="AB_hydrolase_fold"/>
</dbReference>
<dbReference type="GO" id="GO:0008374">
    <property type="term" value="F:O-acyltransferase activity"/>
    <property type="evidence" value="ECO:0007669"/>
    <property type="project" value="InterPro"/>
</dbReference>
<dbReference type="SUPFAM" id="SSF53474">
    <property type="entry name" value="alpha/beta-Hydrolases"/>
    <property type="match status" value="1"/>
</dbReference>
<evidence type="ECO:0000256" key="1">
    <source>
        <dbReference type="SAM" id="MobiDB-lite"/>
    </source>
</evidence>
<reference evidence="3" key="2">
    <citation type="submission" date="2021-10" db="EMBL/GenBank/DDBJ databases">
        <title>Phylogenomics reveals ancestral predisposition of the termite-cultivated fungus Termitomyces towards a domesticated lifestyle.</title>
        <authorList>
            <person name="Auxier B."/>
            <person name="Grum-Grzhimaylo A."/>
            <person name="Cardenas M.E."/>
            <person name="Lodge J.D."/>
            <person name="Laessoe T."/>
            <person name="Pedersen O."/>
            <person name="Smith M.E."/>
            <person name="Kuyper T.W."/>
            <person name="Franco-Molano E.A."/>
            <person name="Baroni T.J."/>
            <person name="Aanen D.K."/>
        </authorList>
    </citation>
    <scope>NUCLEOTIDE SEQUENCE</scope>
    <source>
        <strain evidence="3">AP01</strain>
        <tissue evidence="3">Mycelium</tissue>
    </source>
</reference>
<dbReference type="Proteomes" id="UP000775547">
    <property type="component" value="Unassembled WGS sequence"/>
</dbReference>
<dbReference type="AlphaFoldDB" id="A0A9P7KF11"/>
<keyword evidence="4" id="KW-1185">Reference proteome</keyword>
<accession>A0A9P7KF11</accession>
<gene>
    <name evidence="3" type="ORF">DXG03_006260</name>
</gene>
<comment type="caution">
    <text evidence="3">The sequence shown here is derived from an EMBL/GenBank/DDBJ whole genome shotgun (WGS) entry which is preliminary data.</text>
</comment>
<feature type="region of interest" description="Disordered" evidence="1">
    <location>
        <begin position="1"/>
        <end position="24"/>
    </location>
</feature>
<name>A0A9P7KF11_9AGAR</name>
<evidence type="ECO:0000313" key="3">
    <source>
        <dbReference type="EMBL" id="KAG5645436.1"/>
    </source>
</evidence>
<dbReference type="GO" id="GO:0006629">
    <property type="term" value="P:lipid metabolic process"/>
    <property type="evidence" value="ECO:0007669"/>
    <property type="project" value="InterPro"/>
</dbReference>
<dbReference type="Gene3D" id="3.40.50.1820">
    <property type="entry name" value="alpha/beta hydrolase"/>
    <property type="match status" value="1"/>
</dbReference>
<protein>
    <recommendedName>
        <fullName evidence="5">Phospholipid:diacylglycerol acyltransferase</fullName>
    </recommendedName>
</protein>
<dbReference type="InterPro" id="IPR003386">
    <property type="entry name" value="LACT/PDAT_acylTrfase"/>
</dbReference>
<keyword evidence="2" id="KW-0812">Transmembrane</keyword>
<feature type="transmembrane region" description="Helical" evidence="2">
    <location>
        <begin position="58"/>
        <end position="81"/>
    </location>
</feature>
<dbReference type="Pfam" id="PF02450">
    <property type="entry name" value="LCAT"/>
    <property type="match status" value="3"/>
</dbReference>
<reference evidence="3" key="1">
    <citation type="submission" date="2020-07" db="EMBL/GenBank/DDBJ databases">
        <authorList>
            <person name="Nieuwenhuis M."/>
            <person name="Van De Peppel L.J.J."/>
        </authorList>
    </citation>
    <scope>NUCLEOTIDE SEQUENCE</scope>
    <source>
        <strain evidence="3">AP01</strain>
        <tissue evidence="3">Mycelium</tissue>
    </source>
</reference>
<organism evidence="3 4">
    <name type="scientific">Asterophora parasitica</name>
    <dbReference type="NCBI Taxonomy" id="117018"/>
    <lineage>
        <taxon>Eukaryota</taxon>
        <taxon>Fungi</taxon>
        <taxon>Dikarya</taxon>
        <taxon>Basidiomycota</taxon>
        <taxon>Agaricomycotina</taxon>
        <taxon>Agaricomycetes</taxon>
        <taxon>Agaricomycetidae</taxon>
        <taxon>Agaricales</taxon>
        <taxon>Tricholomatineae</taxon>
        <taxon>Lyophyllaceae</taxon>
        <taxon>Asterophora</taxon>
    </lineage>
</organism>
<evidence type="ECO:0000313" key="4">
    <source>
        <dbReference type="Proteomes" id="UP000775547"/>
    </source>
</evidence>